<dbReference type="EMBL" id="LGCI01000010">
    <property type="protein sequence ID" value="KOY81325.1"/>
    <property type="molecule type" value="Genomic_DNA"/>
</dbReference>
<protein>
    <submittedName>
        <fullName evidence="2">Uncharacterized protein</fullName>
    </submittedName>
</protein>
<dbReference type="OrthoDB" id="1937560at2"/>
<dbReference type="InterPro" id="IPR045633">
    <property type="entry name" value="DUF6414"/>
</dbReference>
<name>A0A0N0CV69_9BACI</name>
<evidence type="ECO:0000313" key="2">
    <source>
        <dbReference type="EMBL" id="KOY81325.1"/>
    </source>
</evidence>
<dbReference type="RefSeq" id="WP_053996571.1">
    <property type="nucleotide sequence ID" value="NZ_CP065643.1"/>
</dbReference>
<accession>A0A0N0CV69</accession>
<gene>
    <name evidence="2" type="ORF">ADM90_19550</name>
</gene>
<evidence type="ECO:0000313" key="3">
    <source>
        <dbReference type="Proteomes" id="UP000037977"/>
    </source>
</evidence>
<comment type="caution">
    <text evidence="2">The sequence shown here is derived from an EMBL/GenBank/DDBJ whole genome shotgun (WGS) entry which is preliminary data.</text>
</comment>
<dbReference type="Pfam" id="PF19952">
    <property type="entry name" value="DUF6414"/>
    <property type="match status" value="1"/>
</dbReference>
<reference evidence="2 3" key="1">
    <citation type="submission" date="2015-07" db="EMBL/GenBank/DDBJ databases">
        <title>Genome sequencing project for genomic taxonomy and phylogenomics of Bacillus-like bacteria.</title>
        <authorList>
            <person name="Liu B."/>
            <person name="Wang J."/>
            <person name="Zhu Y."/>
            <person name="Liu G."/>
            <person name="Chen Q."/>
            <person name="Chen Z."/>
            <person name="Che J."/>
            <person name="Ge C."/>
            <person name="Shi H."/>
            <person name="Pan Z."/>
            <person name="Liu X."/>
        </authorList>
    </citation>
    <scope>NUCLEOTIDE SEQUENCE [LARGE SCALE GENOMIC DNA]</scope>
    <source>
        <strain evidence="2 3">DSM 54</strain>
    </source>
</reference>
<proteinExistence type="predicted"/>
<sequence length="320" mass="35841">MKEIIYLDTNIINSMLAQLDEGLINNFTMESSSQETNGETTQSTRSSNGQLNANVKVSTGILPGGSFRFGARKGNGGTESEIYSTSILEGQKDILNKAFHDHALEILIRKLKERNLLVEGNNRFKEGDLFFYESTFKFYDFDLLKNSINAEAMKKIYFMEIEQYDLSYEEAKKLLAKKNPNAADRAKMAEANIIVATVEGVKPIVSMYEQLHSLGKYASELLSGMALIKAGKNIGLVSKDSLRESSQALTFRIDNSRQAKMLFRVIGKKNIVIDGNSAMPNLEEKDLDKVPNMMMDIILGSFKIIEAGDYMVTPLAIYYE</sequence>
<dbReference type="AlphaFoldDB" id="A0A0N0CV69"/>
<keyword evidence="3" id="KW-1185">Reference proteome</keyword>
<feature type="region of interest" description="Disordered" evidence="1">
    <location>
        <begin position="31"/>
        <end position="50"/>
    </location>
</feature>
<organism evidence="2 3">
    <name type="scientific">Lysinibacillus macroides</name>
    <dbReference type="NCBI Taxonomy" id="33935"/>
    <lineage>
        <taxon>Bacteria</taxon>
        <taxon>Bacillati</taxon>
        <taxon>Bacillota</taxon>
        <taxon>Bacilli</taxon>
        <taxon>Bacillales</taxon>
        <taxon>Bacillaceae</taxon>
        <taxon>Lysinibacillus</taxon>
    </lineage>
</organism>
<dbReference type="Proteomes" id="UP000037977">
    <property type="component" value="Unassembled WGS sequence"/>
</dbReference>
<dbReference type="PATRIC" id="fig|33935.3.peg.2736"/>
<evidence type="ECO:0000256" key="1">
    <source>
        <dbReference type="SAM" id="MobiDB-lite"/>
    </source>
</evidence>